<dbReference type="SUPFAM" id="SSF50978">
    <property type="entry name" value="WD40 repeat-like"/>
    <property type="match status" value="1"/>
</dbReference>
<evidence type="ECO:0008006" key="6">
    <source>
        <dbReference type="Google" id="ProtNLM"/>
    </source>
</evidence>
<evidence type="ECO:0000313" key="5">
    <source>
        <dbReference type="Proteomes" id="UP001208570"/>
    </source>
</evidence>
<dbReference type="PANTHER" id="PTHR19854">
    <property type="entry name" value="TRANSDUCIN BETA-LIKE 3"/>
    <property type="match status" value="1"/>
</dbReference>
<sequence length="333" mass="36899">MAMLPPDPEYTLRGCDGPITCLLFFDESAVSDPDSKNCKKSLICGTQPGSIYVWNLDTRRVQRRIESHKSAVLGLYDLSRSVDSVVECRVLSHGRDGVLYLWQILNSDWIIIGTFSCCSMNFCRAAVATVSSHFVVAVATEEQSGIRLIEIESGEARKTLTPREYNSMPGMCMALTFITKESGASLKLLAGYEDGRVALWDCHSATLLSSTVLHPEPVMCLDYSEQLNKGVSGSADDNIHVWTIDKNTEAICPVQRLQITNPGLNCVLFRDDYKFFISGGWDNKIRLFSTKNHKALAVLSYHRDSVQCVACASDLTLAAGSKDCIISLWNIYK</sequence>
<dbReference type="PROSITE" id="PS00678">
    <property type="entry name" value="WD_REPEATS_1"/>
    <property type="match status" value="1"/>
</dbReference>
<evidence type="ECO:0000256" key="1">
    <source>
        <dbReference type="ARBA" id="ARBA00022574"/>
    </source>
</evidence>
<evidence type="ECO:0000256" key="2">
    <source>
        <dbReference type="ARBA" id="ARBA00022737"/>
    </source>
</evidence>
<keyword evidence="5" id="KW-1185">Reference proteome</keyword>
<evidence type="ECO:0000256" key="3">
    <source>
        <dbReference type="PROSITE-ProRule" id="PRU00221"/>
    </source>
</evidence>
<dbReference type="InterPro" id="IPR019775">
    <property type="entry name" value="WD40_repeat_CS"/>
</dbReference>
<keyword evidence="2" id="KW-0677">Repeat</keyword>
<comment type="caution">
    <text evidence="4">The sequence shown here is derived from an EMBL/GenBank/DDBJ whole genome shotgun (WGS) entry which is preliminary data.</text>
</comment>
<name>A0AAD9K285_9ANNE</name>
<dbReference type="Gene3D" id="2.130.10.10">
    <property type="entry name" value="YVTN repeat-like/Quinoprotein amine dehydrogenase"/>
    <property type="match status" value="2"/>
</dbReference>
<dbReference type="Proteomes" id="UP001208570">
    <property type="component" value="Unassembled WGS sequence"/>
</dbReference>
<dbReference type="InterPro" id="IPR015943">
    <property type="entry name" value="WD40/YVTN_repeat-like_dom_sf"/>
</dbReference>
<feature type="repeat" description="WD" evidence="3">
    <location>
        <begin position="299"/>
        <end position="333"/>
    </location>
</feature>
<keyword evidence="1 3" id="KW-0853">WD repeat</keyword>
<dbReference type="SMART" id="SM00320">
    <property type="entry name" value="WD40"/>
    <property type="match status" value="5"/>
</dbReference>
<dbReference type="InterPro" id="IPR001680">
    <property type="entry name" value="WD40_rpt"/>
</dbReference>
<accession>A0AAD9K285</accession>
<dbReference type="Pfam" id="PF00400">
    <property type="entry name" value="WD40"/>
    <property type="match status" value="3"/>
</dbReference>
<dbReference type="AlphaFoldDB" id="A0AAD9K285"/>
<dbReference type="PROSITE" id="PS50082">
    <property type="entry name" value="WD_REPEATS_2"/>
    <property type="match status" value="2"/>
</dbReference>
<dbReference type="PROSITE" id="PS50294">
    <property type="entry name" value="WD_REPEATS_REGION"/>
    <property type="match status" value="1"/>
</dbReference>
<evidence type="ECO:0000313" key="4">
    <source>
        <dbReference type="EMBL" id="KAK2163010.1"/>
    </source>
</evidence>
<dbReference type="InterPro" id="IPR036322">
    <property type="entry name" value="WD40_repeat_dom_sf"/>
</dbReference>
<protein>
    <recommendedName>
        <fullName evidence="6">Guanine nucleotide-binding protein subunit beta-like protein 1</fullName>
    </recommendedName>
</protein>
<gene>
    <name evidence="4" type="ORF">LSH36_87g01003</name>
</gene>
<proteinExistence type="predicted"/>
<organism evidence="4 5">
    <name type="scientific">Paralvinella palmiformis</name>
    <dbReference type="NCBI Taxonomy" id="53620"/>
    <lineage>
        <taxon>Eukaryota</taxon>
        <taxon>Metazoa</taxon>
        <taxon>Spiralia</taxon>
        <taxon>Lophotrochozoa</taxon>
        <taxon>Annelida</taxon>
        <taxon>Polychaeta</taxon>
        <taxon>Sedentaria</taxon>
        <taxon>Canalipalpata</taxon>
        <taxon>Terebellida</taxon>
        <taxon>Terebelliformia</taxon>
        <taxon>Alvinellidae</taxon>
        <taxon>Paralvinella</taxon>
    </lineage>
</organism>
<dbReference type="EMBL" id="JAODUP010000087">
    <property type="protein sequence ID" value="KAK2163010.1"/>
    <property type="molecule type" value="Genomic_DNA"/>
</dbReference>
<dbReference type="PANTHER" id="PTHR19854:SF1">
    <property type="entry name" value="GUANINE NUCLEOTIDE-BINDING PROTEIN SUBUNIT BETA-LIKE PROTEIN 1"/>
    <property type="match status" value="1"/>
</dbReference>
<feature type="repeat" description="WD" evidence="3">
    <location>
        <begin position="211"/>
        <end position="252"/>
    </location>
</feature>
<reference evidence="4" key="1">
    <citation type="journal article" date="2023" name="Mol. Biol. Evol.">
        <title>Third-Generation Sequencing Reveals the Adaptive Role of the Epigenome in Three Deep-Sea Polychaetes.</title>
        <authorList>
            <person name="Perez M."/>
            <person name="Aroh O."/>
            <person name="Sun Y."/>
            <person name="Lan Y."/>
            <person name="Juniper S.K."/>
            <person name="Young C.R."/>
            <person name="Angers B."/>
            <person name="Qian P.Y."/>
        </authorList>
    </citation>
    <scope>NUCLEOTIDE SEQUENCE</scope>
    <source>
        <strain evidence="4">P08H-3</strain>
    </source>
</reference>